<comment type="caution">
    <text evidence="2">The sequence shown here is derived from an EMBL/GenBank/DDBJ whole genome shotgun (WGS) entry which is preliminary data.</text>
</comment>
<accession>A0ABP3ET57</accession>
<protein>
    <submittedName>
        <fullName evidence="2">Uncharacterized protein</fullName>
    </submittedName>
</protein>
<sequence length="112" mass="12741">MARPEPSSTASDDSTRPPTPWRSTSDAVRSRTGDLVGRARRRLSRRDDREQSLDRARLLEHLAPLPYDPDRHDDDFGADVSLDRILLLLVGVDHESEYRLCLEAVSHLRGPR</sequence>
<keyword evidence="3" id="KW-1185">Reference proteome</keyword>
<dbReference type="EMBL" id="BAAAGX010000035">
    <property type="protein sequence ID" value="GAA0276879.1"/>
    <property type="molecule type" value="Genomic_DNA"/>
</dbReference>
<organism evidence="2 3">
    <name type="scientific">Cryptosporangium japonicum</name>
    <dbReference type="NCBI Taxonomy" id="80872"/>
    <lineage>
        <taxon>Bacteria</taxon>
        <taxon>Bacillati</taxon>
        <taxon>Actinomycetota</taxon>
        <taxon>Actinomycetes</taxon>
        <taxon>Cryptosporangiales</taxon>
        <taxon>Cryptosporangiaceae</taxon>
        <taxon>Cryptosporangium</taxon>
    </lineage>
</organism>
<evidence type="ECO:0000256" key="1">
    <source>
        <dbReference type="SAM" id="MobiDB-lite"/>
    </source>
</evidence>
<dbReference type="RefSeq" id="WP_344653781.1">
    <property type="nucleotide sequence ID" value="NZ_BAAAGX010000035.1"/>
</dbReference>
<gene>
    <name evidence="2" type="ORF">GCM10009539_75830</name>
</gene>
<name>A0ABP3ET57_9ACTN</name>
<feature type="region of interest" description="Disordered" evidence="1">
    <location>
        <begin position="1"/>
        <end position="51"/>
    </location>
</feature>
<evidence type="ECO:0000313" key="2">
    <source>
        <dbReference type="EMBL" id="GAA0276879.1"/>
    </source>
</evidence>
<proteinExistence type="predicted"/>
<evidence type="ECO:0000313" key="3">
    <source>
        <dbReference type="Proteomes" id="UP001500967"/>
    </source>
</evidence>
<reference evidence="3" key="1">
    <citation type="journal article" date="2019" name="Int. J. Syst. Evol. Microbiol.">
        <title>The Global Catalogue of Microorganisms (GCM) 10K type strain sequencing project: providing services to taxonomists for standard genome sequencing and annotation.</title>
        <authorList>
            <consortium name="The Broad Institute Genomics Platform"/>
            <consortium name="The Broad Institute Genome Sequencing Center for Infectious Disease"/>
            <person name="Wu L."/>
            <person name="Ma J."/>
        </authorList>
    </citation>
    <scope>NUCLEOTIDE SEQUENCE [LARGE SCALE GENOMIC DNA]</scope>
    <source>
        <strain evidence="3">JCM 10425</strain>
    </source>
</reference>
<feature type="compositionally biased region" description="Polar residues" evidence="1">
    <location>
        <begin position="1"/>
        <end position="12"/>
    </location>
</feature>
<dbReference type="Proteomes" id="UP001500967">
    <property type="component" value="Unassembled WGS sequence"/>
</dbReference>